<evidence type="ECO:0000313" key="2">
    <source>
        <dbReference type="Proteomes" id="UP001597024"/>
    </source>
</evidence>
<accession>A0ABW3DTH0</accession>
<dbReference type="InterPro" id="IPR035223">
    <property type="entry name" value="DUF5335"/>
</dbReference>
<evidence type="ECO:0000313" key="1">
    <source>
        <dbReference type="EMBL" id="MFD0886027.1"/>
    </source>
</evidence>
<dbReference type="EMBL" id="JBHTHX010000497">
    <property type="protein sequence ID" value="MFD0886027.1"/>
    <property type="molecule type" value="Genomic_DNA"/>
</dbReference>
<dbReference type="Proteomes" id="UP001597024">
    <property type="component" value="Unassembled WGS sequence"/>
</dbReference>
<reference evidence="2" key="1">
    <citation type="journal article" date="2019" name="Int. J. Syst. Evol. Microbiol.">
        <title>The Global Catalogue of Microorganisms (GCM) 10K type strain sequencing project: providing services to taxonomists for standard genome sequencing and annotation.</title>
        <authorList>
            <consortium name="The Broad Institute Genomics Platform"/>
            <consortium name="The Broad Institute Genome Sequencing Center for Infectious Disease"/>
            <person name="Wu L."/>
            <person name="Ma J."/>
        </authorList>
    </citation>
    <scope>NUCLEOTIDE SEQUENCE [LARGE SCALE GENOMIC DNA]</scope>
    <source>
        <strain evidence="2">CCUG 62974</strain>
    </source>
</reference>
<organism evidence="1 2">
    <name type="scientific">Streptosporangium algeriense</name>
    <dbReference type="NCBI Taxonomy" id="1682748"/>
    <lineage>
        <taxon>Bacteria</taxon>
        <taxon>Bacillati</taxon>
        <taxon>Actinomycetota</taxon>
        <taxon>Actinomycetes</taxon>
        <taxon>Streptosporangiales</taxon>
        <taxon>Streptosporangiaceae</taxon>
        <taxon>Streptosporangium</taxon>
    </lineage>
</organism>
<gene>
    <name evidence="1" type="ORF">ACFQ08_15885</name>
</gene>
<comment type="caution">
    <text evidence="1">The sequence shown here is derived from an EMBL/GenBank/DDBJ whole genome shotgun (WGS) entry which is preliminary data.</text>
</comment>
<keyword evidence="2" id="KW-1185">Reference proteome</keyword>
<sequence length="143" mass="16118">MGCGRAGGRPAWREAVVVSDERGWQMAQERPEVPREEWRPFLDSLTRQYEGSDVTIEVLNDTSGDLYQAERLPLAYIEYDDKDDIFSVGVGGRDPRYPVVLRHGIEHPRRILADTVSADTPRAFNVVDGEGTQTIITIHRHAA</sequence>
<protein>
    <submittedName>
        <fullName evidence="1">DUF5335 family protein</fullName>
    </submittedName>
</protein>
<dbReference type="Pfam" id="PF17269">
    <property type="entry name" value="DUF5335"/>
    <property type="match status" value="1"/>
</dbReference>
<name>A0ABW3DTH0_9ACTN</name>
<proteinExistence type="predicted"/>